<feature type="compositionally biased region" description="Basic and acidic residues" evidence="5">
    <location>
        <begin position="379"/>
        <end position="396"/>
    </location>
</feature>
<protein>
    <recommendedName>
        <fullName evidence="4">Pseudouridine synthase</fullName>
        <ecNumber evidence="4">5.4.99.-</ecNumber>
    </recommendedName>
</protein>
<accession>D2QMI8</accession>
<evidence type="ECO:0000256" key="2">
    <source>
        <dbReference type="ARBA" id="ARBA00023235"/>
    </source>
</evidence>
<dbReference type="InterPro" id="IPR000748">
    <property type="entry name" value="PsdUridine_synth_RsuA/RluB/E/F"/>
</dbReference>
<keyword evidence="3" id="KW-0694">RNA-binding</keyword>
<dbReference type="InterPro" id="IPR042092">
    <property type="entry name" value="PsdUridine_s_RsuA/RluB/E/F_cat"/>
</dbReference>
<proteinExistence type="inferred from homology"/>
<dbReference type="STRING" id="504472.Slin_4420"/>
<dbReference type="Pfam" id="PF01479">
    <property type="entry name" value="S4"/>
    <property type="match status" value="1"/>
</dbReference>
<feature type="compositionally biased region" description="Basic and acidic residues" evidence="5">
    <location>
        <begin position="347"/>
        <end position="356"/>
    </location>
</feature>
<dbReference type="HOGENOM" id="CLU_024979_0_3_10"/>
<reference evidence="7 8" key="1">
    <citation type="journal article" date="2010" name="Stand. Genomic Sci.">
        <title>Complete genome sequence of Spirosoma linguale type strain (1).</title>
        <authorList>
            <person name="Lail K."/>
            <person name="Sikorski J."/>
            <person name="Saunders E."/>
            <person name="Lapidus A."/>
            <person name="Glavina Del Rio T."/>
            <person name="Copeland A."/>
            <person name="Tice H."/>
            <person name="Cheng J.-F."/>
            <person name="Lucas S."/>
            <person name="Nolan M."/>
            <person name="Bruce D."/>
            <person name="Goodwin L."/>
            <person name="Pitluck S."/>
            <person name="Ivanova N."/>
            <person name="Mavromatis K."/>
            <person name="Ovchinnikova G."/>
            <person name="Pati A."/>
            <person name="Chen A."/>
            <person name="Palaniappan K."/>
            <person name="Land M."/>
            <person name="Hauser L."/>
            <person name="Chang Y.-J."/>
            <person name="Jeffries C.D."/>
            <person name="Chain P."/>
            <person name="Brettin T."/>
            <person name="Detter J.C."/>
            <person name="Schuetze A."/>
            <person name="Rohde M."/>
            <person name="Tindall B.J."/>
            <person name="Goeker M."/>
            <person name="Bristow J."/>
            <person name="Eisen J.A."/>
            <person name="Markowitz V."/>
            <person name="Hugenholtz P."/>
            <person name="Kyrpides N.C."/>
            <person name="Klenk H.-P."/>
            <person name="Chen F."/>
        </authorList>
    </citation>
    <scope>NUCLEOTIDE SEQUENCE [LARGE SCALE GENOMIC DNA]</scope>
    <source>
        <strain evidence="8">ATCC 33905 / DSM 74 / LMG 10896 / Claus 1</strain>
    </source>
</reference>
<dbReference type="PROSITE" id="PS01149">
    <property type="entry name" value="PSI_RSU"/>
    <property type="match status" value="1"/>
</dbReference>
<evidence type="ECO:0000256" key="3">
    <source>
        <dbReference type="PROSITE-ProRule" id="PRU00182"/>
    </source>
</evidence>
<dbReference type="SUPFAM" id="SSF55174">
    <property type="entry name" value="Alpha-L RNA-binding motif"/>
    <property type="match status" value="1"/>
</dbReference>
<dbReference type="SUPFAM" id="SSF55120">
    <property type="entry name" value="Pseudouridine synthase"/>
    <property type="match status" value="1"/>
</dbReference>
<keyword evidence="8" id="KW-1185">Reference proteome</keyword>
<feature type="region of interest" description="Disordered" evidence="5">
    <location>
        <begin position="1"/>
        <end position="407"/>
    </location>
</feature>
<evidence type="ECO:0000256" key="5">
    <source>
        <dbReference type="SAM" id="MobiDB-lite"/>
    </source>
</evidence>
<dbReference type="GO" id="GO:0000455">
    <property type="term" value="P:enzyme-directed rRNA pseudouridine synthesis"/>
    <property type="evidence" value="ECO:0007669"/>
    <property type="project" value="UniProtKB-ARBA"/>
</dbReference>
<dbReference type="RefSeq" id="WP_012928906.1">
    <property type="nucleotide sequence ID" value="NC_013730.1"/>
</dbReference>
<dbReference type="Gene3D" id="3.30.70.580">
    <property type="entry name" value="Pseudouridine synthase I, catalytic domain, N-terminal subdomain"/>
    <property type="match status" value="1"/>
</dbReference>
<dbReference type="EC" id="5.4.99.-" evidence="4"/>
<keyword evidence="2 4" id="KW-0413">Isomerase</keyword>
<dbReference type="InterPro" id="IPR006145">
    <property type="entry name" value="PsdUridine_synth_RsuA/RluA"/>
</dbReference>
<dbReference type="EMBL" id="CP001769">
    <property type="protein sequence ID" value="ADB40401.1"/>
    <property type="molecule type" value="Genomic_DNA"/>
</dbReference>
<dbReference type="KEGG" id="sli:Slin_4420"/>
<gene>
    <name evidence="7" type="ordered locus">Slin_4420</name>
</gene>
<feature type="compositionally biased region" description="Basic and acidic residues" evidence="5">
    <location>
        <begin position="106"/>
        <end position="197"/>
    </location>
</feature>
<dbReference type="InterPro" id="IPR020094">
    <property type="entry name" value="TruA/RsuA/RluB/E/F_N"/>
</dbReference>
<dbReference type="InterPro" id="IPR018496">
    <property type="entry name" value="PsdUridine_synth_RsuA/RluB_CS"/>
</dbReference>
<evidence type="ECO:0000256" key="1">
    <source>
        <dbReference type="ARBA" id="ARBA00008348"/>
    </source>
</evidence>
<dbReference type="Pfam" id="PF00849">
    <property type="entry name" value="PseudoU_synth_2"/>
    <property type="match status" value="1"/>
</dbReference>
<comment type="similarity">
    <text evidence="1 4">Belongs to the pseudouridine synthase RsuA family.</text>
</comment>
<dbReference type="InterPro" id="IPR020103">
    <property type="entry name" value="PsdUridine_synth_cat_dom_sf"/>
</dbReference>
<dbReference type="PROSITE" id="PS50889">
    <property type="entry name" value="S4"/>
    <property type="match status" value="1"/>
</dbReference>
<dbReference type="Gene3D" id="3.30.70.1560">
    <property type="entry name" value="Alpha-L RNA-binding motif"/>
    <property type="match status" value="1"/>
</dbReference>
<name>D2QMI8_SPILD</name>
<dbReference type="CDD" id="cd02870">
    <property type="entry name" value="PseudoU_synth_RsuA_like"/>
    <property type="match status" value="1"/>
</dbReference>
<dbReference type="FunFam" id="3.10.290.10:FF:000003">
    <property type="entry name" value="Pseudouridine synthase"/>
    <property type="match status" value="1"/>
</dbReference>
<feature type="compositionally biased region" description="Basic and acidic residues" evidence="5">
    <location>
        <begin position="44"/>
        <end position="89"/>
    </location>
</feature>
<dbReference type="eggNOG" id="COG1187">
    <property type="taxonomic scope" value="Bacteria"/>
</dbReference>
<dbReference type="NCBIfam" id="TIGR00093">
    <property type="entry name" value="pseudouridine synthase"/>
    <property type="match status" value="1"/>
</dbReference>
<dbReference type="InterPro" id="IPR036986">
    <property type="entry name" value="S4_RNA-bd_sf"/>
</dbReference>
<dbReference type="Gene3D" id="3.10.290.10">
    <property type="entry name" value="RNA-binding S4 domain"/>
    <property type="match status" value="1"/>
</dbReference>
<dbReference type="PANTHER" id="PTHR47683">
    <property type="entry name" value="PSEUDOURIDINE SYNTHASE FAMILY PROTEIN-RELATED"/>
    <property type="match status" value="1"/>
</dbReference>
<dbReference type="Proteomes" id="UP000002028">
    <property type="component" value="Chromosome"/>
</dbReference>
<dbReference type="SMART" id="SM00363">
    <property type="entry name" value="S4"/>
    <property type="match status" value="1"/>
</dbReference>
<dbReference type="InterPro" id="IPR050343">
    <property type="entry name" value="RsuA_PseudoU_synthase"/>
</dbReference>
<evidence type="ECO:0000256" key="4">
    <source>
        <dbReference type="RuleBase" id="RU003887"/>
    </source>
</evidence>
<organism evidence="7 8">
    <name type="scientific">Spirosoma linguale (strain ATCC 33905 / DSM 74 / LMG 10896 / Claus 1)</name>
    <dbReference type="NCBI Taxonomy" id="504472"/>
    <lineage>
        <taxon>Bacteria</taxon>
        <taxon>Pseudomonadati</taxon>
        <taxon>Bacteroidota</taxon>
        <taxon>Cytophagia</taxon>
        <taxon>Cytophagales</taxon>
        <taxon>Cytophagaceae</taxon>
        <taxon>Spirosoma</taxon>
    </lineage>
</organism>
<feature type="domain" description="RNA-binding S4" evidence="6">
    <location>
        <begin position="405"/>
        <end position="466"/>
    </location>
</feature>
<sequence>MSQDSEQNDRNTGPGRDGDSNRQSGRSFGRRDDVRNSGTNSSRPNRDSDRPRFSRDSDRNDRPKFNRPADGDRPRFSRDERNDGPRNDGPRNGGPRDGQRGGNSRDTGRPFRNDGPRTNDRNSDQGKPRFDRNSNDRPSFNRDSERPRFSRDNDRSSSSRDSDRPRFNRDNDGGDRPKFNRPADGDRPRFNRDDRTYRPAGAGPRPDSASRPNRDDRPERPRRDTDSPRFSNDKGRSNDRSDNDRPRRDDRPSFNRDSERPRFSRTDAPRDTNRESKSDGPARFPRERKSTGGFDRPEKPAFKRVGGFSREADERNNFGGEDRRGEDRRGNDRRSNRDEESGFTGRQRKESGDRRTGNFTKAPDYKLEQVRANQFAKRSRPDDRRGSQDNDSEKGKRTPANDGTTRLNRFIANSGVCSRREADELIAHGDISVNGKIVTEMGYKVKEGDTVKYGTKVLNPERFVYVLLNKPKDYITTTEDPEERKTVMELVADAGKFRMYPVGRLDRNTTGLLLITNDGELADKLTHPSNNIRKIYQVELDKPITDEHFEAIKKGIELEDGPIKPDAISIVTPDAYVVGIEIHSGRNRIVRRIFESFGYEVTKLDRTTYAGLTKKELPRGKWRFLDPKEVVKLKYLNA</sequence>
<dbReference type="PANTHER" id="PTHR47683:SF2">
    <property type="entry name" value="RNA-BINDING S4 DOMAIN-CONTAINING PROTEIN"/>
    <property type="match status" value="1"/>
</dbReference>
<dbReference type="GO" id="GO:0120159">
    <property type="term" value="F:rRNA pseudouridine synthase activity"/>
    <property type="evidence" value="ECO:0007669"/>
    <property type="project" value="UniProtKB-ARBA"/>
</dbReference>
<feature type="compositionally biased region" description="Basic and acidic residues" evidence="5">
    <location>
        <begin position="212"/>
        <end position="301"/>
    </location>
</feature>
<dbReference type="InterPro" id="IPR002942">
    <property type="entry name" value="S4_RNA-bd"/>
</dbReference>
<dbReference type="AlphaFoldDB" id="D2QMI8"/>
<feature type="compositionally biased region" description="Basic and acidic residues" evidence="5">
    <location>
        <begin position="310"/>
        <end position="340"/>
    </location>
</feature>
<evidence type="ECO:0000313" key="8">
    <source>
        <dbReference type="Proteomes" id="UP000002028"/>
    </source>
</evidence>
<dbReference type="GO" id="GO:0003723">
    <property type="term" value="F:RNA binding"/>
    <property type="evidence" value="ECO:0007669"/>
    <property type="project" value="UniProtKB-KW"/>
</dbReference>
<dbReference type="CDD" id="cd00165">
    <property type="entry name" value="S4"/>
    <property type="match status" value="1"/>
</dbReference>
<evidence type="ECO:0000313" key="7">
    <source>
        <dbReference type="EMBL" id="ADB40401.1"/>
    </source>
</evidence>
<evidence type="ECO:0000259" key="6">
    <source>
        <dbReference type="SMART" id="SM00363"/>
    </source>
</evidence>